<dbReference type="Proteomes" id="UP000438429">
    <property type="component" value="Unassembled WGS sequence"/>
</dbReference>
<proteinExistence type="predicted"/>
<protein>
    <submittedName>
        <fullName evidence="1">Uncharacterized protein</fullName>
    </submittedName>
</protein>
<reference evidence="1 2" key="1">
    <citation type="submission" date="2019-06" db="EMBL/GenBank/DDBJ databases">
        <title>Draft genomes of female and male turbot (Scophthalmus maximus).</title>
        <authorList>
            <person name="Xu H."/>
            <person name="Xu X.-W."/>
            <person name="Shao C."/>
            <person name="Chen S."/>
        </authorList>
    </citation>
    <scope>NUCLEOTIDE SEQUENCE [LARGE SCALE GENOMIC DNA]</scope>
    <source>
        <strain evidence="1">Ysfricsl-2016a</strain>
        <tissue evidence="1">Blood</tissue>
    </source>
</reference>
<dbReference type="AlphaFoldDB" id="A0A6A4S2C6"/>
<sequence length="79" mass="8565">MDCRDLWVCVCKGRCGRVLISALEPERRAFVPPSEQVCLKERGGVGSLLDSNLSGGCVCVAAERQSNTYLVIGTSIEVY</sequence>
<organism evidence="1 2">
    <name type="scientific">Scophthalmus maximus</name>
    <name type="common">Turbot</name>
    <name type="synonym">Psetta maxima</name>
    <dbReference type="NCBI Taxonomy" id="52904"/>
    <lineage>
        <taxon>Eukaryota</taxon>
        <taxon>Metazoa</taxon>
        <taxon>Chordata</taxon>
        <taxon>Craniata</taxon>
        <taxon>Vertebrata</taxon>
        <taxon>Euteleostomi</taxon>
        <taxon>Actinopterygii</taxon>
        <taxon>Neopterygii</taxon>
        <taxon>Teleostei</taxon>
        <taxon>Neoteleostei</taxon>
        <taxon>Acanthomorphata</taxon>
        <taxon>Carangaria</taxon>
        <taxon>Pleuronectiformes</taxon>
        <taxon>Pleuronectoidei</taxon>
        <taxon>Scophthalmidae</taxon>
        <taxon>Scophthalmus</taxon>
    </lineage>
</organism>
<evidence type="ECO:0000313" key="1">
    <source>
        <dbReference type="EMBL" id="KAF0028503.1"/>
    </source>
</evidence>
<comment type="caution">
    <text evidence="1">The sequence shown here is derived from an EMBL/GenBank/DDBJ whole genome shotgun (WGS) entry which is preliminary data.</text>
</comment>
<dbReference type="EMBL" id="VEVO01000017">
    <property type="protein sequence ID" value="KAF0028503.1"/>
    <property type="molecule type" value="Genomic_DNA"/>
</dbReference>
<accession>A0A6A4S2C6</accession>
<evidence type="ECO:0000313" key="2">
    <source>
        <dbReference type="Proteomes" id="UP000438429"/>
    </source>
</evidence>
<name>A0A6A4S2C6_SCOMX</name>
<gene>
    <name evidence="1" type="ORF">F2P81_019590</name>
</gene>